<evidence type="ECO:0000256" key="2">
    <source>
        <dbReference type="ARBA" id="ARBA00022692"/>
    </source>
</evidence>
<dbReference type="InterPro" id="IPR052337">
    <property type="entry name" value="SAT4-like"/>
</dbReference>
<dbReference type="InterPro" id="IPR049326">
    <property type="entry name" value="Rhodopsin_dom_fungi"/>
</dbReference>
<feature type="transmembrane region" description="Helical" evidence="7">
    <location>
        <begin position="131"/>
        <end position="152"/>
    </location>
</feature>
<feature type="transmembrane region" description="Helical" evidence="7">
    <location>
        <begin position="20"/>
        <end position="42"/>
    </location>
</feature>
<feature type="transmembrane region" description="Helical" evidence="7">
    <location>
        <begin position="183"/>
        <end position="204"/>
    </location>
</feature>
<evidence type="ECO:0000256" key="6">
    <source>
        <dbReference type="SAM" id="MobiDB-lite"/>
    </source>
</evidence>
<keyword evidence="2 7" id="KW-0812">Transmembrane</keyword>
<organism evidence="9 10">
    <name type="scientific">Tuber borchii</name>
    <name type="common">White truffle</name>
    <dbReference type="NCBI Taxonomy" id="42251"/>
    <lineage>
        <taxon>Eukaryota</taxon>
        <taxon>Fungi</taxon>
        <taxon>Dikarya</taxon>
        <taxon>Ascomycota</taxon>
        <taxon>Pezizomycotina</taxon>
        <taxon>Pezizomycetes</taxon>
        <taxon>Pezizales</taxon>
        <taxon>Tuberaceae</taxon>
        <taxon>Tuber</taxon>
    </lineage>
</organism>
<keyword evidence="4 7" id="KW-0472">Membrane</keyword>
<dbReference type="STRING" id="42251.A0A2T6ZQI0"/>
<comment type="similarity">
    <text evidence="5">Belongs to the SAT4 family.</text>
</comment>
<sequence>MFSKLQEPGEDLVVPGEGPWGSTTATILLSVAGAVVIARMYSRGIIMRFVGGDDYCILCAMATAIALTVLLCKSAEYGAGRHISDIPKDDILRLIKMGYSMQILYVVVMTFTKASLLLLLLRLVKNRRMLVVVWPIFGFMCTFAMVSFWASVFHCTPPPYVWKGVDRAGTHKVSCGNFKALQYWVPAGSILTDIILWLLPLRLIYPLRLPRAQKIVLYMVFILGAMVFISASVRISLILALGTFGPHPEDPTWTTYQINLWSIVEATIAITCSSLPTLRPLVNKHFPFVFSLLSKVFDKPDRACDQNSFRIPTSIMETDAQPPSKLASPPHSASNPGLISTGLSPDSNISSGDPDIDLEAGIGSSDGKESRSTVLEMDIADMRLNPGSETLGSIEISRPDSGSSSNPRSL</sequence>
<feature type="compositionally biased region" description="Polar residues" evidence="6">
    <location>
        <begin position="400"/>
        <end position="410"/>
    </location>
</feature>
<dbReference type="GO" id="GO:0016020">
    <property type="term" value="C:membrane"/>
    <property type="evidence" value="ECO:0007669"/>
    <property type="project" value="UniProtKB-SubCell"/>
</dbReference>
<evidence type="ECO:0000313" key="9">
    <source>
        <dbReference type="EMBL" id="PUU77745.1"/>
    </source>
</evidence>
<feature type="region of interest" description="Disordered" evidence="6">
    <location>
        <begin position="319"/>
        <end position="410"/>
    </location>
</feature>
<reference evidence="9 10" key="1">
    <citation type="submission" date="2017-04" db="EMBL/GenBank/DDBJ databases">
        <title>Draft genome sequence of Tuber borchii Vittad., a whitish edible truffle.</title>
        <authorList>
            <consortium name="DOE Joint Genome Institute"/>
            <person name="Murat C."/>
            <person name="Kuo A."/>
            <person name="Barry K.W."/>
            <person name="Clum A."/>
            <person name="Dockter R.B."/>
            <person name="Fauchery L."/>
            <person name="Iotti M."/>
            <person name="Kohler A."/>
            <person name="Labutti K."/>
            <person name="Lindquist E.A."/>
            <person name="Lipzen A."/>
            <person name="Ohm R.A."/>
            <person name="Wang M."/>
            <person name="Grigoriev I.V."/>
            <person name="Zambonelli A."/>
            <person name="Martin F.M."/>
        </authorList>
    </citation>
    <scope>NUCLEOTIDE SEQUENCE [LARGE SCALE GENOMIC DNA]</scope>
    <source>
        <strain evidence="9 10">Tbo3840</strain>
    </source>
</reference>
<evidence type="ECO:0000256" key="4">
    <source>
        <dbReference type="ARBA" id="ARBA00023136"/>
    </source>
</evidence>
<name>A0A2T6ZQI0_TUBBO</name>
<protein>
    <recommendedName>
        <fullName evidence="8">Rhodopsin domain-containing protein</fullName>
    </recommendedName>
</protein>
<evidence type="ECO:0000259" key="8">
    <source>
        <dbReference type="Pfam" id="PF20684"/>
    </source>
</evidence>
<feature type="domain" description="Rhodopsin" evidence="8">
    <location>
        <begin position="38"/>
        <end position="283"/>
    </location>
</feature>
<dbReference type="EMBL" id="NESQ01000142">
    <property type="protein sequence ID" value="PUU77745.1"/>
    <property type="molecule type" value="Genomic_DNA"/>
</dbReference>
<gene>
    <name evidence="9" type="ORF">B9Z19DRAFT_1085572</name>
</gene>
<feature type="compositionally biased region" description="Polar residues" evidence="6">
    <location>
        <begin position="331"/>
        <end position="351"/>
    </location>
</feature>
<proteinExistence type="inferred from homology"/>
<evidence type="ECO:0000256" key="1">
    <source>
        <dbReference type="ARBA" id="ARBA00004141"/>
    </source>
</evidence>
<evidence type="ECO:0000256" key="3">
    <source>
        <dbReference type="ARBA" id="ARBA00022989"/>
    </source>
</evidence>
<evidence type="ECO:0000313" key="10">
    <source>
        <dbReference type="Proteomes" id="UP000244722"/>
    </source>
</evidence>
<dbReference type="Proteomes" id="UP000244722">
    <property type="component" value="Unassembled WGS sequence"/>
</dbReference>
<comment type="caution">
    <text evidence="9">The sequence shown here is derived from an EMBL/GenBank/DDBJ whole genome shotgun (WGS) entry which is preliminary data.</text>
</comment>
<feature type="transmembrane region" description="Helical" evidence="7">
    <location>
        <begin position="54"/>
        <end position="71"/>
    </location>
</feature>
<feature type="transmembrane region" description="Helical" evidence="7">
    <location>
        <begin position="103"/>
        <end position="124"/>
    </location>
</feature>
<dbReference type="Pfam" id="PF20684">
    <property type="entry name" value="Fung_rhodopsin"/>
    <property type="match status" value="1"/>
</dbReference>
<evidence type="ECO:0000256" key="5">
    <source>
        <dbReference type="ARBA" id="ARBA00038359"/>
    </source>
</evidence>
<dbReference type="PANTHER" id="PTHR33048">
    <property type="entry name" value="PTH11-LIKE INTEGRAL MEMBRANE PROTEIN (AFU_ORTHOLOGUE AFUA_5G11245)"/>
    <property type="match status" value="1"/>
</dbReference>
<dbReference type="AlphaFoldDB" id="A0A2T6ZQI0"/>
<dbReference type="OrthoDB" id="444631at2759"/>
<keyword evidence="10" id="KW-1185">Reference proteome</keyword>
<evidence type="ECO:0000256" key="7">
    <source>
        <dbReference type="SAM" id="Phobius"/>
    </source>
</evidence>
<feature type="transmembrane region" description="Helical" evidence="7">
    <location>
        <begin position="216"/>
        <end position="240"/>
    </location>
</feature>
<accession>A0A2T6ZQI0</accession>
<dbReference type="PANTHER" id="PTHR33048:SF55">
    <property type="entry name" value="INTEGRAL MEMBRANE PROTEIN"/>
    <property type="match status" value="1"/>
</dbReference>
<comment type="subcellular location">
    <subcellularLocation>
        <location evidence="1">Membrane</location>
        <topology evidence="1">Multi-pass membrane protein</topology>
    </subcellularLocation>
</comment>
<keyword evidence="3 7" id="KW-1133">Transmembrane helix</keyword>